<evidence type="ECO:0000256" key="7">
    <source>
        <dbReference type="HAMAP-Rule" id="MF_01147"/>
    </source>
</evidence>
<keyword evidence="4 7" id="KW-0812">Transmembrane</keyword>
<feature type="transmembrane region" description="Helical" evidence="7">
    <location>
        <begin position="81"/>
        <end position="105"/>
    </location>
</feature>
<protein>
    <recommendedName>
        <fullName evidence="7">Phosphatidylglycerol--prolipoprotein diacylglyceryl transferase</fullName>
        <ecNumber evidence="7">2.5.1.145</ecNumber>
    </recommendedName>
</protein>
<proteinExistence type="inferred from homology"/>
<name>A0A8J2YEL7_9BACL</name>
<comment type="function">
    <text evidence="7">Catalyzes the transfer of the diacylglyceryl group from phosphatidylglycerol to the sulfhydryl group of the N-terminal cysteine of a prolipoprotein, the first step in the formation of mature lipoproteins.</text>
</comment>
<evidence type="ECO:0000256" key="4">
    <source>
        <dbReference type="ARBA" id="ARBA00022692"/>
    </source>
</evidence>
<dbReference type="Pfam" id="PF01790">
    <property type="entry name" value="LGT"/>
    <property type="match status" value="1"/>
</dbReference>
<feature type="transmembrane region" description="Helical" evidence="7">
    <location>
        <begin position="170"/>
        <end position="189"/>
    </location>
</feature>
<keyword evidence="5 7" id="KW-1133">Transmembrane helix</keyword>
<evidence type="ECO:0000256" key="5">
    <source>
        <dbReference type="ARBA" id="ARBA00022989"/>
    </source>
</evidence>
<gene>
    <name evidence="7" type="primary">lgt</name>
    <name evidence="8" type="ORF">GCM10011391_15320</name>
</gene>
<comment type="pathway">
    <text evidence="7">Protein modification; lipoprotein biosynthesis (diacylglyceryl transfer).</text>
</comment>
<dbReference type="GO" id="GO:0008961">
    <property type="term" value="F:phosphatidylglycerol-prolipoprotein diacylglyceryl transferase activity"/>
    <property type="evidence" value="ECO:0007669"/>
    <property type="project" value="UniProtKB-UniRule"/>
</dbReference>
<evidence type="ECO:0000256" key="3">
    <source>
        <dbReference type="ARBA" id="ARBA00022679"/>
    </source>
</evidence>
<feature type="transmembrane region" description="Helical" evidence="7">
    <location>
        <begin position="117"/>
        <end position="137"/>
    </location>
</feature>
<evidence type="ECO:0000313" key="9">
    <source>
        <dbReference type="Proteomes" id="UP000628775"/>
    </source>
</evidence>
<keyword evidence="9" id="KW-1185">Reference proteome</keyword>
<feature type="binding site" evidence="7">
    <location>
        <position position="130"/>
    </location>
    <ligand>
        <name>a 1,2-diacyl-sn-glycero-3-phospho-(1'-sn-glycerol)</name>
        <dbReference type="ChEBI" id="CHEBI:64716"/>
    </ligand>
</feature>
<dbReference type="EMBL" id="BMIR01000005">
    <property type="protein sequence ID" value="GGE37365.1"/>
    <property type="molecule type" value="Genomic_DNA"/>
</dbReference>
<evidence type="ECO:0000256" key="6">
    <source>
        <dbReference type="ARBA" id="ARBA00023136"/>
    </source>
</evidence>
<keyword evidence="3 7" id="KW-0808">Transferase</keyword>
<dbReference type="GO" id="GO:0042158">
    <property type="term" value="P:lipoprotein biosynthetic process"/>
    <property type="evidence" value="ECO:0007669"/>
    <property type="project" value="UniProtKB-UniRule"/>
</dbReference>
<accession>A0A8J2YEL7</accession>
<dbReference type="GO" id="GO:0005886">
    <property type="term" value="C:plasma membrane"/>
    <property type="evidence" value="ECO:0007669"/>
    <property type="project" value="UniProtKB-SubCell"/>
</dbReference>
<dbReference type="NCBIfam" id="TIGR00544">
    <property type="entry name" value="lgt"/>
    <property type="match status" value="1"/>
</dbReference>
<dbReference type="RefSeq" id="WP_188691636.1">
    <property type="nucleotide sequence ID" value="NZ_BMIR01000005.1"/>
</dbReference>
<evidence type="ECO:0000256" key="1">
    <source>
        <dbReference type="ARBA" id="ARBA00007150"/>
    </source>
</evidence>
<reference evidence="8" key="2">
    <citation type="submission" date="2020-09" db="EMBL/GenBank/DDBJ databases">
        <authorList>
            <person name="Sun Q."/>
            <person name="Zhou Y."/>
        </authorList>
    </citation>
    <scope>NUCLEOTIDE SEQUENCE</scope>
    <source>
        <strain evidence="8">CGMCC 1.15371</strain>
    </source>
</reference>
<sequence>MHKDLFTIFGYTVQTHAVVSVIAILLGLGVALTLTRKTVYYKHMYDFIFWALVGAIIGARFWHVFIFQWSYYSHHLGEIIAIWQGGISILGAIVGGAVALVIYSIKHKLDFLDFADFLSPAMMLGMGIGRIACFFAGDAFGKPTGSQFGVIFPKGTIAYETYGDKPLWPAISWEIQGDFVIFAILLYLFGKNLGKGWLFTTYIFGYGCLRFVVSFFRGDSPEYGLGLTAGQWTSIVFVAIAIIMAIYLILFRPKKPDHEALLQEENSEE</sequence>
<dbReference type="PANTHER" id="PTHR30589:SF0">
    <property type="entry name" value="PHOSPHATIDYLGLYCEROL--PROLIPOPROTEIN DIACYLGLYCERYL TRANSFERASE"/>
    <property type="match status" value="1"/>
</dbReference>
<keyword evidence="6 7" id="KW-0472">Membrane</keyword>
<keyword evidence="2 7" id="KW-1003">Cell membrane</keyword>
<feature type="transmembrane region" description="Helical" evidence="7">
    <location>
        <begin position="47"/>
        <end position="69"/>
    </location>
</feature>
<dbReference type="PANTHER" id="PTHR30589">
    <property type="entry name" value="PROLIPOPROTEIN DIACYLGLYCERYL TRANSFERASE"/>
    <property type="match status" value="1"/>
</dbReference>
<dbReference type="AlphaFoldDB" id="A0A8J2YEL7"/>
<dbReference type="InterPro" id="IPR001640">
    <property type="entry name" value="Lgt"/>
</dbReference>
<evidence type="ECO:0000256" key="2">
    <source>
        <dbReference type="ARBA" id="ARBA00022475"/>
    </source>
</evidence>
<feature type="transmembrane region" description="Helical" evidence="7">
    <location>
        <begin position="229"/>
        <end position="250"/>
    </location>
</feature>
<organism evidence="8 9">
    <name type="scientific">Pullulanibacillus camelliae</name>
    <dbReference type="NCBI Taxonomy" id="1707096"/>
    <lineage>
        <taxon>Bacteria</taxon>
        <taxon>Bacillati</taxon>
        <taxon>Bacillota</taxon>
        <taxon>Bacilli</taxon>
        <taxon>Bacillales</taxon>
        <taxon>Sporolactobacillaceae</taxon>
        <taxon>Pullulanibacillus</taxon>
    </lineage>
</organism>
<dbReference type="HAMAP" id="MF_01147">
    <property type="entry name" value="Lgt"/>
    <property type="match status" value="1"/>
</dbReference>
<comment type="subcellular location">
    <subcellularLocation>
        <location evidence="7">Cell membrane</location>
        <topology evidence="7">Multi-pass membrane protein</topology>
    </subcellularLocation>
</comment>
<feature type="transmembrane region" description="Helical" evidence="7">
    <location>
        <begin position="15"/>
        <end position="35"/>
    </location>
</feature>
<reference evidence="8" key="1">
    <citation type="journal article" date="2014" name="Int. J. Syst. Evol. Microbiol.">
        <title>Complete genome sequence of Corynebacterium casei LMG S-19264T (=DSM 44701T), isolated from a smear-ripened cheese.</title>
        <authorList>
            <consortium name="US DOE Joint Genome Institute (JGI-PGF)"/>
            <person name="Walter F."/>
            <person name="Albersmeier A."/>
            <person name="Kalinowski J."/>
            <person name="Ruckert C."/>
        </authorList>
    </citation>
    <scope>NUCLEOTIDE SEQUENCE</scope>
    <source>
        <strain evidence="8">CGMCC 1.15371</strain>
    </source>
</reference>
<dbReference type="UniPathway" id="UPA00664"/>
<dbReference type="EC" id="2.5.1.145" evidence="7"/>
<feature type="transmembrane region" description="Helical" evidence="7">
    <location>
        <begin position="196"/>
        <end position="217"/>
    </location>
</feature>
<dbReference type="Proteomes" id="UP000628775">
    <property type="component" value="Unassembled WGS sequence"/>
</dbReference>
<evidence type="ECO:0000313" key="8">
    <source>
        <dbReference type="EMBL" id="GGE37365.1"/>
    </source>
</evidence>
<comment type="catalytic activity">
    <reaction evidence="7">
        <text>L-cysteinyl-[prolipoprotein] + a 1,2-diacyl-sn-glycero-3-phospho-(1'-sn-glycerol) = an S-1,2-diacyl-sn-glyceryl-L-cysteinyl-[prolipoprotein] + sn-glycerol 1-phosphate + H(+)</text>
        <dbReference type="Rhea" id="RHEA:56712"/>
        <dbReference type="Rhea" id="RHEA-COMP:14679"/>
        <dbReference type="Rhea" id="RHEA-COMP:14680"/>
        <dbReference type="ChEBI" id="CHEBI:15378"/>
        <dbReference type="ChEBI" id="CHEBI:29950"/>
        <dbReference type="ChEBI" id="CHEBI:57685"/>
        <dbReference type="ChEBI" id="CHEBI:64716"/>
        <dbReference type="ChEBI" id="CHEBI:140658"/>
        <dbReference type="EC" id="2.5.1.145"/>
    </reaction>
</comment>
<comment type="caution">
    <text evidence="8">The sequence shown here is derived from an EMBL/GenBank/DDBJ whole genome shotgun (WGS) entry which is preliminary data.</text>
</comment>
<comment type="similarity">
    <text evidence="1 7">Belongs to the Lgt family.</text>
</comment>